<name>A0A2Z7BA30_9LAMI</name>
<dbReference type="EMBL" id="KV007738">
    <property type="protein sequence ID" value="KZV31142.1"/>
    <property type="molecule type" value="Genomic_DNA"/>
</dbReference>
<gene>
    <name evidence="1" type="ORF">F511_24588</name>
</gene>
<sequence>MRIRPPELETRICDAKYHVSLALSVIPRGSWRDVARRFNMIRWANHSAAPLLSPPLSAAPPPKCRSPAAAYIDRTCSDQLDEEFPSVLNPSSLLVQIDGGRLNPVVDLIGGSTAAYREEPDARASGDTALSSPCWDLLALMRRVVNYHSSWVGQRKVEMFDASGIRVWCKVERVILIRLFEPLSSFVEFCSEPVRKHS</sequence>
<evidence type="ECO:0000313" key="2">
    <source>
        <dbReference type="Proteomes" id="UP000250235"/>
    </source>
</evidence>
<reference evidence="1 2" key="1">
    <citation type="journal article" date="2015" name="Proc. Natl. Acad. Sci. U.S.A.">
        <title>The resurrection genome of Boea hygrometrica: A blueprint for survival of dehydration.</title>
        <authorList>
            <person name="Xiao L."/>
            <person name="Yang G."/>
            <person name="Zhang L."/>
            <person name="Yang X."/>
            <person name="Zhao S."/>
            <person name="Ji Z."/>
            <person name="Zhou Q."/>
            <person name="Hu M."/>
            <person name="Wang Y."/>
            <person name="Chen M."/>
            <person name="Xu Y."/>
            <person name="Jin H."/>
            <person name="Xiao X."/>
            <person name="Hu G."/>
            <person name="Bao F."/>
            <person name="Hu Y."/>
            <person name="Wan P."/>
            <person name="Li L."/>
            <person name="Deng X."/>
            <person name="Kuang T."/>
            <person name="Xiang C."/>
            <person name="Zhu J.K."/>
            <person name="Oliver M.J."/>
            <person name="He Y."/>
        </authorList>
    </citation>
    <scope>NUCLEOTIDE SEQUENCE [LARGE SCALE GENOMIC DNA]</scope>
    <source>
        <strain evidence="2">cv. XS01</strain>
    </source>
</reference>
<accession>A0A2Z7BA30</accession>
<evidence type="ECO:0000313" key="1">
    <source>
        <dbReference type="EMBL" id="KZV31142.1"/>
    </source>
</evidence>
<protein>
    <submittedName>
        <fullName evidence="1">GYF domain-containing protein</fullName>
    </submittedName>
</protein>
<dbReference type="Proteomes" id="UP000250235">
    <property type="component" value="Unassembled WGS sequence"/>
</dbReference>
<proteinExistence type="predicted"/>
<organism evidence="1 2">
    <name type="scientific">Dorcoceras hygrometricum</name>
    <dbReference type="NCBI Taxonomy" id="472368"/>
    <lineage>
        <taxon>Eukaryota</taxon>
        <taxon>Viridiplantae</taxon>
        <taxon>Streptophyta</taxon>
        <taxon>Embryophyta</taxon>
        <taxon>Tracheophyta</taxon>
        <taxon>Spermatophyta</taxon>
        <taxon>Magnoliopsida</taxon>
        <taxon>eudicotyledons</taxon>
        <taxon>Gunneridae</taxon>
        <taxon>Pentapetalae</taxon>
        <taxon>asterids</taxon>
        <taxon>lamiids</taxon>
        <taxon>Lamiales</taxon>
        <taxon>Gesneriaceae</taxon>
        <taxon>Didymocarpoideae</taxon>
        <taxon>Trichosporeae</taxon>
        <taxon>Loxocarpinae</taxon>
        <taxon>Dorcoceras</taxon>
    </lineage>
</organism>
<keyword evidence="2" id="KW-1185">Reference proteome</keyword>
<dbReference type="AlphaFoldDB" id="A0A2Z7BA30"/>